<comment type="subunit">
    <text evidence="3">Homodimer.</text>
</comment>
<comment type="subcellular location">
    <subcellularLocation>
        <location evidence="1">Cytoplasm</location>
    </subcellularLocation>
</comment>
<comment type="pathway">
    <text evidence="8">Purine metabolism.</text>
</comment>
<protein>
    <submittedName>
        <fullName evidence="10">Phosphoribosyltransferase family protein</fullName>
    </submittedName>
</protein>
<keyword evidence="4" id="KW-0963">Cytoplasm</keyword>
<evidence type="ECO:0000259" key="9">
    <source>
        <dbReference type="Pfam" id="PF00156"/>
    </source>
</evidence>
<dbReference type="GO" id="GO:0016757">
    <property type="term" value="F:glycosyltransferase activity"/>
    <property type="evidence" value="ECO:0007669"/>
    <property type="project" value="UniProtKB-KW"/>
</dbReference>
<name>A0ABY6FYU3_9MICO</name>
<evidence type="ECO:0000256" key="1">
    <source>
        <dbReference type="ARBA" id="ARBA00004496"/>
    </source>
</evidence>
<gene>
    <name evidence="10" type="ORF">BRM3_10715</name>
</gene>
<feature type="domain" description="Phosphoribosyltransferase" evidence="9">
    <location>
        <begin position="39"/>
        <end position="159"/>
    </location>
</feature>
<keyword evidence="5 10" id="KW-0328">Glycosyltransferase</keyword>
<comment type="similarity">
    <text evidence="2">Belongs to the purine/pyrimidine phosphoribosyltransferase family.</text>
</comment>
<accession>A0ABY6FYU3</accession>
<evidence type="ECO:0000256" key="3">
    <source>
        <dbReference type="ARBA" id="ARBA00011738"/>
    </source>
</evidence>
<evidence type="ECO:0000256" key="7">
    <source>
        <dbReference type="ARBA" id="ARBA00022726"/>
    </source>
</evidence>
<evidence type="ECO:0000256" key="4">
    <source>
        <dbReference type="ARBA" id="ARBA00022490"/>
    </source>
</evidence>
<evidence type="ECO:0000313" key="10">
    <source>
        <dbReference type="EMBL" id="UYG16090.1"/>
    </source>
</evidence>
<evidence type="ECO:0000256" key="2">
    <source>
        <dbReference type="ARBA" id="ARBA00008391"/>
    </source>
</evidence>
<dbReference type="InterPro" id="IPR050120">
    <property type="entry name" value="Adenine_PRTase"/>
</dbReference>
<evidence type="ECO:0000313" key="11">
    <source>
        <dbReference type="Proteomes" id="UP001164305"/>
    </source>
</evidence>
<dbReference type="SUPFAM" id="SSF53271">
    <property type="entry name" value="PRTase-like"/>
    <property type="match status" value="1"/>
</dbReference>
<keyword evidence="11" id="KW-1185">Reference proteome</keyword>
<dbReference type="EMBL" id="CP107020">
    <property type="protein sequence ID" value="UYG16090.1"/>
    <property type="molecule type" value="Genomic_DNA"/>
</dbReference>
<keyword evidence="7" id="KW-0660">Purine salvage</keyword>
<evidence type="ECO:0000256" key="6">
    <source>
        <dbReference type="ARBA" id="ARBA00022679"/>
    </source>
</evidence>
<evidence type="ECO:0000256" key="5">
    <source>
        <dbReference type="ARBA" id="ARBA00022676"/>
    </source>
</evidence>
<keyword evidence="6" id="KW-0808">Transferase</keyword>
<dbReference type="CDD" id="cd06223">
    <property type="entry name" value="PRTases_typeI"/>
    <property type="match status" value="1"/>
</dbReference>
<dbReference type="Gene3D" id="3.40.50.2020">
    <property type="match status" value="1"/>
</dbReference>
<sequence>MTANLSSATAAVLQHFRWVDGDADTWNMLRDPSALSAIVAELARLSAPERPDLVVGIEARGFVLAPMVALTLGVGFSPIRKGGALFPGDTATMESSPDYRGRTQVLSVRTDHLGPGMRVSLVDDWVETGSQAIAARQLIESTGAELVNLSVIVDEAGEEAHAGLPVIRSIVSGSAVP</sequence>
<dbReference type="InterPro" id="IPR000836">
    <property type="entry name" value="PRTase_dom"/>
</dbReference>
<dbReference type="InterPro" id="IPR029057">
    <property type="entry name" value="PRTase-like"/>
</dbReference>
<proteinExistence type="inferred from homology"/>
<evidence type="ECO:0000256" key="8">
    <source>
        <dbReference type="ARBA" id="ARBA00025704"/>
    </source>
</evidence>
<dbReference type="RefSeq" id="WP_263593303.1">
    <property type="nucleotide sequence ID" value="NZ_CP107020.1"/>
</dbReference>
<dbReference type="PANTHER" id="PTHR11776">
    <property type="entry name" value="ADENINE PHOSPHORIBOSYLTRANSFERASE"/>
    <property type="match status" value="1"/>
</dbReference>
<dbReference type="Pfam" id="PF00156">
    <property type="entry name" value="Pribosyltran"/>
    <property type="match status" value="1"/>
</dbReference>
<reference evidence="10" key="1">
    <citation type="submission" date="2022-10" db="EMBL/GenBank/DDBJ databases">
        <title>Whole-Genome Sequencing of Brachybacterium huguangmaarense BRM-3, Isolated from Betula schmidtii.</title>
        <authorList>
            <person name="Haam D."/>
        </authorList>
    </citation>
    <scope>NUCLEOTIDE SEQUENCE</scope>
    <source>
        <strain evidence="10">BRM-3</strain>
    </source>
</reference>
<dbReference type="Proteomes" id="UP001164305">
    <property type="component" value="Chromosome"/>
</dbReference>
<organism evidence="10 11">
    <name type="scientific">Brachybacterium huguangmaarense</name>
    <dbReference type="NCBI Taxonomy" id="1652028"/>
    <lineage>
        <taxon>Bacteria</taxon>
        <taxon>Bacillati</taxon>
        <taxon>Actinomycetota</taxon>
        <taxon>Actinomycetes</taxon>
        <taxon>Micrococcales</taxon>
        <taxon>Dermabacteraceae</taxon>
        <taxon>Brachybacterium</taxon>
    </lineage>
</organism>
<dbReference type="PANTHER" id="PTHR11776:SF7">
    <property type="entry name" value="PHOSPHORIBOSYLTRANSFERASE DOMAIN-CONTAINING PROTEIN"/>
    <property type="match status" value="1"/>
</dbReference>